<evidence type="ECO:0000256" key="5">
    <source>
        <dbReference type="SAM" id="Phobius"/>
    </source>
</evidence>
<reference evidence="8" key="1">
    <citation type="submission" date="2021-08" db="EMBL/GenBank/DDBJ databases">
        <title>WGS assembly of Ceratopteris richardii.</title>
        <authorList>
            <person name="Marchant D.B."/>
            <person name="Chen G."/>
            <person name="Jenkins J."/>
            <person name="Shu S."/>
            <person name="Leebens-Mack J."/>
            <person name="Grimwood J."/>
            <person name="Schmutz J."/>
            <person name="Soltis P."/>
            <person name="Soltis D."/>
            <person name="Chen Z.-H."/>
        </authorList>
    </citation>
    <scope>NUCLEOTIDE SEQUENCE</scope>
    <source>
        <strain evidence="8">Whitten #5841</strain>
        <tissue evidence="8">Leaf</tissue>
    </source>
</reference>
<dbReference type="InterPro" id="IPR000873">
    <property type="entry name" value="AMP-dep_synth/lig_dom"/>
</dbReference>
<keyword evidence="5" id="KW-0472">Membrane</keyword>
<evidence type="ECO:0000313" key="9">
    <source>
        <dbReference type="Proteomes" id="UP000825935"/>
    </source>
</evidence>
<dbReference type="PANTHER" id="PTHR24096:SF425">
    <property type="entry name" value="4-COUMARATE--COA LIGASE-LIKE 7"/>
    <property type="match status" value="1"/>
</dbReference>
<dbReference type="InterPro" id="IPR025110">
    <property type="entry name" value="AMP-bd_C"/>
</dbReference>
<dbReference type="Proteomes" id="UP000825935">
    <property type="component" value="Chromosome 11"/>
</dbReference>
<keyword evidence="2" id="KW-0436">Ligase</keyword>
<dbReference type="GO" id="GO:0005524">
    <property type="term" value="F:ATP binding"/>
    <property type="evidence" value="ECO:0007669"/>
    <property type="project" value="UniProtKB-KW"/>
</dbReference>
<feature type="transmembrane region" description="Helical" evidence="5">
    <location>
        <begin position="92"/>
        <end position="114"/>
    </location>
</feature>
<dbReference type="InterPro" id="IPR042099">
    <property type="entry name" value="ANL_N_sf"/>
</dbReference>
<dbReference type="EMBL" id="CM035416">
    <property type="protein sequence ID" value="KAH7425925.1"/>
    <property type="molecule type" value="Genomic_DNA"/>
</dbReference>
<dbReference type="FunFam" id="3.40.50.12780:FF:000003">
    <property type="entry name" value="Long-chain-fatty-acid--CoA ligase FadD"/>
    <property type="match status" value="1"/>
</dbReference>
<keyword evidence="3" id="KW-0547">Nucleotide-binding</keyword>
<dbReference type="Gene3D" id="3.30.300.30">
    <property type="match status" value="1"/>
</dbReference>
<evidence type="ECO:0008006" key="10">
    <source>
        <dbReference type="Google" id="ProtNLM"/>
    </source>
</evidence>
<organism evidence="8 9">
    <name type="scientific">Ceratopteris richardii</name>
    <name type="common">Triangle waterfern</name>
    <dbReference type="NCBI Taxonomy" id="49495"/>
    <lineage>
        <taxon>Eukaryota</taxon>
        <taxon>Viridiplantae</taxon>
        <taxon>Streptophyta</taxon>
        <taxon>Embryophyta</taxon>
        <taxon>Tracheophyta</taxon>
        <taxon>Polypodiopsida</taxon>
        <taxon>Polypodiidae</taxon>
        <taxon>Polypodiales</taxon>
        <taxon>Pteridineae</taxon>
        <taxon>Pteridaceae</taxon>
        <taxon>Parkerioideae</taxon>
        <taxon>Ceratopteris</taxon>
    </lineage>
</organism>
<keyword evidence="5" id="KW-0812">Transmembrane</keyword>
<evidence type="ECO:0000259" key="7">
    <source>
        <dbReference type="Pfam" id="PF13193"/>
    </source>
</evidence>
<sequence length="546" mass="59837">MAMGKCFDSQSFIFTSPRGPLHVPADIDLVSFLLLNTSPRRYHQRLAIVDALSSQSFTYLEFHHHVRSVARAISSLGIRQHEVVLILSPNSIFFPVLFLAVTSLGAVVTTANPLSTRAEIGKQAKDCKTKLILTAPELSEKVMNLGLPVILIDGVKSVANPDANGRNSTRMLSDVIKEGSEHRMPSIKINQTDTAALLYSSGTTGVSKGVVLTHMNFIASCLQLNYDRDLHQENDLTFLCILPMFHAFGLIIIIYAQMQCGNTIVTMPQFDFVLMLQAIEKYRITTLFLVPPIILGLAKQEIVKKYDLSSVTEISSGAAPIGKETFVQIHQRLKIPDLRQGYGMTETAGIISAGLLKEEKKNYATVGPLVSGMEAVIVDPNSGRRQPPNKQGEIWLRGPNVMKGYLNNPEATASTLDGDGWLHTGDVGYIDDEANVYIVDRLKELIKFKGLQVAPAELEALLVTHSEIVDAAVVPLPDEVAGEVPLAYVVRARGSSLNEQSIIRFVAAQVAPYKKVRAVKFIDAIPKSSSGKILRRELIQSLVSKL</sequence>
<dbReference type="CDD" id="cd05904">
    <property type="entry name" value="4CL"/>
    <property type="match status" value="1"/>
</dbReference>
<feature type="transmembrane region" description="Helical" evidence="5">
    <location>
        <begin position="236"/>
        <end position="258"/>
    </location>
</feature>
<dbReference type="Pfam" id="PF00501">
    <property type="entry name" value="AMP-binding"/>
    <property type="match status" value="1"/>
</dbReference>
<dbReference type="SUPFAM" id="SSF56801">
    <property type="entry name" value="Acetyl-CoA synthetase-like"/>
    <property type="match status" value="1"/>
</dbReference>
<dbReference type="InterPro" id="IPR045851">
    <property type="entry name" value="AMP-bd_C_sf"/>
</dbReference>
<keyword evidence="5" id="KW-1133">Transmembrane helix</keyword>
<dbReference type="PANTHER" id="PTHR24096">
    <property type="entry name" value="LONG-CHAIN-FATTY-ACID--COA LIGASE"/>
    <property type="match status" value="1"/>
</dbReference>
<name>A0A8T2TWX3_CERRI</name>
<protein>
    <recommendedName>
        <fullName evidence="10">4-coumarate--CoA ligase</fullName>
    </recommendedName>
</protein>
<keyword evidence="4" id="KW-0067">ATP-binding</keyword>
<dbReference type="Gene3D" id="3.40.50.12780">
    <property type="entry name" value="N-terminal domain of ligase-like"/>
    <property type="match status" value="1"/>
</dbReference>
<gene>
    <name evidence="8" type="ORF">KP509_11G077700</name>
</gene>
<accession>A0A8T2TWX3</accession>
<comment type="similarity">
    <text evidence="1">Belongs to the ATP-dependent AMP-binding enzyme family.</text>
</comment>
<keyword evidence="9" id="KW-1185">Reference proteome</keyword>
<dbReference type="InterPro" id="IPR020845">
    <property type="entry name" value="AMP-binding_CS"/>
</dbReference>
<dbReference type="FunFam" id="3.30.300.30:FF:000007">
    <property type="entry name" value="4-coumarate--CoA ligase 2"/>
    <property type="match status" value="1"/>
</dbReference>
<dbReference type="OrthoDB" id="10253869at2759"/>
<dbReference type="OMA" id="RFDAGEW"/>
<evidence type="ECO:0000256" key="1">
    <source>
        <dbReference type="ARBA" id="ARBA00006432"/>
    </source>
</evidence>
<evidence type="ECO:0000256" key="3">
    <source>
        <dbReference type="ARBA" id="ARBA00022741"/>
    </source>
</evidence>
<dbReference type="PROSITE" id="PS00455">
    <property type="entry name" value="AMP_BINDING"/>
    <property type="match status" value="1"/>
</dbReference>
<evidence type="ECO:0000259" key="6">
    <source>
        <dbReference type="Pfam" id="PF00501"/>
    </source>
</evidence>
<dbReference type="AlphaFoldDB" id="A0A8T2TWX3"/>
<evidence type="ECO:0000256" key="2">
    <source>
        <dbReference type="ARBA" id="ARBA00022598"/>
    </source>
</evidence>
<proteinExistence type="inferred from homology"/>
<feature type="domain" description="AMP-dependent synthetase/ligase" evidence="6">
    <location>
        <begin position="38"/>
        <end position="406"/>
    </location>
</feature>
<comment type="caution">
    <text evidence="8">The sequence shown here is derived from an EMBL/GenBank/DDBJ whole genome shotgun (WGS) entry which is preliminary data.</text>
</comment>
<dbReference type="GO" id="GO:0016405">
    <property type="term" value="F:CoA-ligase activity"/>
    <property type="evidence" value="ECO:0007669"/>
    <property type="project" value="TreeGrafter"/>
</dbReference>
<feature type="domain" description="AMP-binding enzyme C-terminal" evidence="7">
    <location>
        <begin position="457"/>
        <end position="532"/>
    </location>
</feature>
<evidence type="ECO:0000256" key="4">
    <source>
        <dbReference type="ARBA" id="ARBA00022840"/>
    </source>
</evidence>
<evidence type="ECO:0000313" key="8">
    <source>
        <dbReference type="EMBL" id="KAH7425925.1"/>
    </source>
</evidence>
<dbReference type="Pfam" id="PF13193">
    <property type="entry name" value="AMP-binding_C"/>
    <property type="match status" value="1"/>
</dbReference>